<reference evidence="4 5" key="1">
    <citation type="journal article" date="2012" name="Stand. Genomic Sci.">
        <title>Complete genome sequencing and analysis of Saprospira grandis str. Lewin, a predatory marine bacterium.</title>
        <authorList>
            <person name="Saw J.H."/>
            <person name="Yuryev A."/>
            <person name="Kanbe M."/>
            <person name="Hou S."/>
            <person name="Young A.G."/>
            <person name="Aizawa S."/>
            <person name="Alam M."/>
        </authorList>
    </citation>
    <scope>NUCLEOTIDE SEQUENCE [LARGE SCALE GENOMIC DNA]</scope>
    <source>
        <strain evidence="4 5">Lewin</strain>
    </source>
</reference>
<sequence>MHKKKVLYLALSNRQALADLFPILQALAQKGVGSLARPRGRLLFQLEQWKKRSTFVFDQLHIFYSALPSSQEESSQKALSRLLGLKPKADIAEIISHYDGLNELKKASLAEDFMAILAQLSVEKQWLFWAGKEACLGPYHKGRLFFHPLNGELSSACLLGLEKQIEANQSADIFCWDNPAFGPWYLCCQLLIEQELLSSANYLFQALEDEKGQLILGRVQDKLLPKLREQLLPKLPRAAEIDLVQSELQTYLKQGFSILLLGERGSGKNYHLEQLKTILGDIPRLHALEIAEEEDLLSAQLFDEQTGFFEEANGGALIIEEVQELNTKAQIRLMQAISTDRNNYFRGDGEGRRYQFRLIFTSSLPLEELKKALLPRFFDRIAQLRLNLTALRNQPHKIISAWQSVWKKMRFAMPCPDAAEFLLWLQQQELKGNYRDLEQIAIAYKAFFDFPEELQKRKGPEVLDWLKKEFDQPLSGTADLPQQAILNYLLPPEAFLKTEPNLGTKLLNRFRLLLLEWTKEVESPHDFLGISPKTAYNWKNAADQEPPSF</sequence>
<dbReference type="eggNOG" id="COG1221">
    <property type="taxonomic scope" value="Bacteria"/>
</dbReference>
<dbReference type="Pfam" id="PF00158">
    <property type="entry name" value="Sigma54_activat"/>
    <property type="match status" value="1"/>
</dbReference>
<proteinExistence type="predicted"/>
<dbReference type="EMBL" id="CP002831">
    <property type="protein sequence ID" value="AFC22788.1"/>
    <property type="molecule type" value="Genomic_DNA"/>
</dbReference>
<evidence type="ECO:0000313" key="5">
    <source>
        <dbReference type="Proteomes" id="UP000007519"/>
    </source>
</evidence>
<feature type="domain" description="Sigma-54 factor interaction" evidence="3">
    <location>
        <begin position="291"/>
        <end position="441"/>
    </location>
</feature>
<dbReference type="KEGG" id="sgn:SGRA_0043"/>
<dbReference type="AlphaFoldDB" id="H6L4A9"/>
<dbReference type="InterPro" id="IPR002078">
    <property type="entry name" value="Sigma_54_int"/>
</dbReference>
<dbReference type="SUPFAM" id="SSF52540">
    <property type="entry name" value="P-loop containing nucleoside triphosphate hydrolases"/>
    <property type="match status" value="1"/>
</dbReference>
<evidence type="ECO:0000256" key="1">
    <source>
        <dbReference type="ARBA" id="ARBA00022741"/>
    </source>
</evidence>
<evidence type="ECO:0000313" key="4">
    <source>
        <dbReference type="EMBL" id="AFC22788.1"/>
    </source>
</evidence>
<keyword evidence="5" id="KW-1185">Reference proteome</keyword>
<dbReference type="Gene3D" id="3.40.50.300">
    <property type="entry name" value="P-loop containing nucleotide triphosphate hydrolases"/>
    <property type="match status" value="1"/>
</dbReference>
<dbReference type="CDD" id="cd00009">
    <property type="entry name" value="AAA"/>
    <property type="match status" value="1"/>
</dbReference>
<dbReference type="STRING" id="984262.SGRA_0043"/>
<dbReference type="PANTHER" id="PTHR32071">
    <property type="entry name" value="TRANSCRIPTIONAL REGULATORY PROTEIN"/>
    <property type="match status" value="1"/>
</dbReference>
<dbReference type="OrthoDB" id="1422935at2"/>
<keyword evidence="1" id="KW-0547">Nucleotide-binding</keyword>
<gene>
    <name evidence="4" type="ordered locus">SGRA_0043</name>
</gene>
<accession>H6L4A9</accession>
<name>H6L4A9_SAPGL</name>
<organism evidence="4 5">
    <name type="scientific">Saprospira grandis (strain Lewin)</name>
    <dbReference type="NCBI Taxonomy" id="984262"/>
    <lineage>
        <taxon>Bacteria</taxon>
        <taxon>Pseudomonadati</taxon>
        <taxon>Bacteroidota</taxon>
        <taxon>Saprospiria</taxon>
        <taxon>Saprospirales</taxon>
        <taxon>Saprospiraceae</taxon>
        <taxon>Saprospira</taxon>
    </lineage>
</organism>
<dbReference type="PANTHER" id="PTHR32071:SF29">
    <property type="entry name" value="PHOSPHOGLYCERATE TRANSPORT SYSTEM TRANSCRIPTIONAL REGULATORY PROTEIN PGTA"/>
    <property type="match status" value="1"/>
</dbReference>
<dbReference type="PROSITE" id="PS50045">
    <property type="entry name" value="SIGMA54_INTERACT_4"/>
    <property type="match status" value="1"/>
</dbReference>
<dbReference type="GO" id="GO:0006355">
    <property type="term" value="P:regulation of DNA-templated transcription"/>
    <property type="evidence" value="ECO:0007669"/>
    <property type="project" value="InterPro"/>
</dbReference>
<evidence type="ECO:0000256" key="2">
    <source>
        <dbReference type="ARBA" id="ARBA00022840"/>
    </source>
</evidence>
<dbReference type="HOGENOM" id="CLU_495109_0_0_10"/>
<dbReference type="Proteomes" id="UP000007519">
    <property type="component" value="Chromosome"/>
</dbReference>
<dbReference type="InterPro" id="IPR027417">
    <property type="entry name" value="P-loop_NTPase"/>
</dbReference>
<evidence type="ECO:0000259" key="3">
    <source>
        <dbReference type="PROSITE" id="PS50045"/>
    </source>
</evidence>
<dbReference type="GO" id="GO:0005524">
    <property type="term" value="F:ATP binding"/>
    <property type="evidence" value="ECO:0007669"/>
    <property type="project" value="UniProtKB-KW"/>
</dbReference>
<protein>
    <submittedName>
        <fullName evidence="4">Type 4 fimbriae expression regulatory protein pilR</fullName>
    </submittedName>
</protein>
<keyword evidence="2" id="KW-0067">ATP-binding</keyword>